<keyword evidence="19" id="KW-0012">Acyltransferase</keyword>
<dbReference type="InterPro" id="IPR005821">
    <property type="entry name" value="Ion_trans_dom"/>
</dbReference>
<feature type="transmembrane region" description="Helical" evidence="16">
    <location>
        <begin position="1884"/>
        <end position="1907"/>
    </location>
</feature>
<gene>
    <name evidence="19" type="ORF">MCOR_20803</name>
</gene>
<dbReference type="InterPro" id="IPR043145">
    <property type="entry name" value="Znf_ZZ_sf"/>
</dbReference>
<dbReference type="InterPro" id="IPR050927">
    <property type="entry name" value="TRPM"/>
</dbReference>
<feature type="domain" description="ZZ-type" evidence="17">
    <location>
        <begin position="388"/>
        <end position="442"/>
    </location>
</feature>
<dbReference type="InterPro" id="IPR000433">
    <property type="entry name" value="Znf_ZZ"/>
</dbReference>
<dbReference type="Gene3D" id="3.30.60.90">
    <property type="match status" value="2"/>
</dbReference>
<dbReference type="GO" id="GO:0005737">
    <property type="term" value="C:cytoplasm"/>
    <property type="evidence" value="ECO:0007669"/>
    <property type="project" value="UniProtKB-SubCell"/>
</dbReference>
<dbReference type="PROSITE" id="PS01357">
    <property type="entry name" value="ZF_ZZ_1"/>
    <property type="match status" value="1"/>
</dbReference>
<dbReference type="Pfam" id="PF00520">
    <property type="entry name" value="Ion_trans"/>
    <property type="match status" value="1"/>
</dbReference>
<dbReference type="SUPFAM" id="SSF159034">
    <property type="entry name" value="Mib/herc2 domain-like"/>
    <property type="match status" value="2"/>
</dbReference>
<sequence>MATDLPGSSIDLKYVYGNTFYDSDNDGDKDANSQQKEIQNDPQIDEQLSVYSTFLGDKVLKAYAGENIEVGLRVVRPQSWKPESDYKFGNGREIGTIVNLTESGDVQVQWDTGGNDDFAKGNNNQFDLLLFDNAQTGVKHTKVQCDACGVHPLRRIRWKCMICRDYDLCTDCYMSDEHDHTHILKRMLSTDSKGEQMPPRENQEFNRALGIQPNAYVHLHSDPKHKGRVEKYLENDIETYRSDANVKWNDNLKGRYRVGRNGQCDLKFIDAAKGPMYYEDHLPIATFENVQKGARVVRGPGWDDSNDRDGGHEFVGTVTNVGDFKGKENITLQERAVKNRHRKRISTIDVLTYKHDVLVQWDNGNKEEYNLSSTCLRLFDNGPSGVEHEGYVCDCCPKKDNHIHGIRWKCITCHDFDLCNICYMSDKHDLGHKFQRIVAANLREDMQTSREHPRSSVRQSYGIFKDARVVEVAQEKSEPCAVTFTFKRSIIDEKQGTIIDICGCKVDTGRSEVAVKWGKHGPTRSHRILDLKYDKGGAFYYYYDHLPILGSEKTKLPCHVVGQKVLFHSGSTSAVFIHYKTEKDTVKELVKKSFRTFDRGDIDEKDEDEIHYFKRMAEYVQGEAVLPVLISFRNGGMRKEVINSAAKSKIPIIRLKKHSLDVSLLTADKSDGRIEQMTEHITDLKNPWSIKTSEQRDHKLGKYDGQDDLDEIALISQIQGDFCDNLDTLVCCLIIGGRKIELNVSTSELYGLILYALLKKQYWSGARQLIETGCIRIRQILIACVVLEDQVQNWRTSPHLKEKLQRFKRLTRKKKKDSMKIQDNKLHDHDDDLEHKEEKKLGEHINHAGRLLVNHGYIEDAIKTHNKTFLDNSTVKNILNEMWYGTEKLDFRTLGFLTLNTAYAYMLLFDNSDEGITYSDYFIIVWMAQDTVSFMMIMVVIMMCYNISFSALLYPNSEFSWLQIEKITQNGYWMLFGELNLDSDTLSEPHCTFNRAVYESTDIQRCPEQLGVYIAPYLKALYGLIAVILLLNLLIAMYREIDLTEVDRITLTQIAISIENIEVLTEDEDEHHHFKFSSSSEDDSDSQSVSSEEYVRHVRKAEGKIKNLTLKTTTYTTIGKTKNDIDTNKSLQLLPGEPKTDQSNDIITKLTELTSMMAESIALEHTEMQSEIDISTMYDEIQGHAILNGRLSEYVTFHGYSASYIPDIAKDVDKLPVVNKDDTNKPEDLRTVVNELETDQVVVELDNDGDKNETIRKDDLILSDGAQTGADGYFEVNIRGSKSANKKIKVFIWRPIQKDNQKKEVPFKPSLYLIIDSPEEDENVNKISLMEEIIDFAKKTKLPCHIVKQRVLFHNGYKKTASIHYKTDKETIEELIKKGFNEFERLDENIADEIHYFRRMAEYAIGEEVLPIIISLKRNHVIKQEVLNTAQTYQIPLIYLKPQKKTQDVNILWPTDGDDQGNAVITEYKTDTTKPWRVKKLKEKNTQKNSSSDGIALLSEIHGDLDILISHILVGVCFKEKSSTERKDDKYTNDYATALSMYLLKKGKWTISKKDMRKLFSQKSVEYIYEEVVTSEFIKKLCRNQSAFSRLAYKLPEHPDIVCEMNNEETVEIERTTKGKRVQLIEWDTECNGLIFFALLQKRYWTGALQLVETGCVGIHHILVGCVLLDDEVINWKTTTALKEKLQLLKSAFTERAIGITSCIYEEDKNAENNSAKETEIDSIEKIAEDRELDDNINHAGRLLLNHGYLRDAINTENNTFLKNDTVRKVLNKQWFYKKYKLPFLKVVIHMLGFLVLLIAYAYMLLFDYSDDRITSSDCFIIVLITSFVVDEIKQVIVAFLRGQLKSYASDWWNTLDWLFNIAYTLGMILRTGEGSGFRNTSKCLLLLAFMILCVRILNICCMTEFLGPKLVIIRKMIKQTVAFMIIMTVIVVWYSVSFYALLYSNSEFSWKEIEKILSNGYWMLFGELNLDGKTDGNGNLQRSATKLGEDLTPYLKALYGLIAVVLLLNLLIALYSDTFNVVQQQSEFYWRQIQTDFLEEYSIRTVYPIHLQLLALPGIITAIIWLCYSNLRGKLSNKYNMHEGKAKLNHRPMLVRVFLYDTNYDLKLKSTEDAEEKGALDNKGKIDLEDFDAIATMNKITDSLKDLKEKKHMRELDSKRADRRNQETMNKLDKIEDSLKDIQEMKKMLMERQQNMEIMLQEIMKKLDIETKGKTNRDTVDISDEARE</sequence>
<keyword evidence="8 13" id="KW-0863">Zinc-finger</keyword>
<dbReference type="GO" id="GO:0030001">
    <property type="term" value="P:metal ion transport"/>
    <property type="evidence" value="ECO:0007669"/>
    <property type="project" value="TreeGrafter"/>
</dbReference>
<evidence type="ECO:0000259" key="18">
    <source>
        <dbReference type="PROSITE" id="PS51416"/>
    </source>
</evidence>
<reference evidence="19 20" key="1">
    <citation type="submission" date="2020-06" db="EMBL/GenBank/DDBJ databases">
        <authorList>
            <person name="Li R."/>
            <person name="Bekaert M."/>
        </authorList>
    </citation>
    <scope>NUCLEOTIDE SEQUENCE [LARGE SCALE GENOMIC DNA]</scope>
    <source>
        <strain evidence="20">wild</strain>
    </source>
</reference>
<feature type="coiled-coil region" evidence="14">
    <location>
        <begin position="2159"/>
        <end position="2203"/>
    </location>
</feature>
<evidence type="ECO:0000256" key="13">
    <source>
        <dbReference type="PROSITE-ProRule" id="PRU00228"/>
    </source>
</evidence>
<evidence type="ECO:0000259" key="17">
    <source>
        <dbReference type="PROSITE" id="PS50135"/>
    </source>
</evidence>
<dbReference type="EMBL" id="CACVKT020003691">
    <property type="protein sequence ID" value="CAC5385237.1"/>
    <property type="molecule type" value="Genomic_DNA"/>
</dbReference>
<keyword evidence="12 16" id="KW-0472">Membrane</keyword>
<evidence type="ECO:0000256" key="8">
    <source>
        <dbReference type="ARBA" id="ARBA00022771"/>
    </source>
</evidence>
<dbReference type="GO" id="GO:0016567">
    <property type="term" value="P:protein ubiquitination"/>
    <property type="evidence" value="ECO:0007669"/>
    <property type="project" value="UniProtKB-UniPathway"/>
</dbReference>
<dbReference type="GO" id="GO:0061630">
    <property type="term" value="F:ubiquitin protein ligase activity"/>
    <property type="evidence" value="ECO:0007669"/>
    <property type="project" value="UniProtKB-EC"/>
</dbReference>
<feature type="compositionally biased region" description="Polar residues" evidence="15">
    <location>
        <begin position="32"/>
        <end position="42"/>
    </location>
</feature>
<comment type="pathway">
    <text evidence="3">Protein modification; protein ubiquitination.</text>
</comment>
<feature type="domain" description="ZZ-type" evidence="17">
    <location>
        <begin position="140"/>
        <end position="192"/>
    </location>
</feature>
<evidence type="ECO:0000256" key="10">
    <source>
        <dbReference type="ARBA" id="ARBA00022833"/>
    </source>
</evidence>
<feature type="transmembrane region" description="Helical" evidence="16">
    <location>
        <begin position="1998"/>
        <end position="2017"/>
    </location>
</feature>
<keyword evidence="11 16" id="KW-1133">Transmembrane helix</keyword>
<dbReference type="SMART" id="SM00291">
    <property type="entry name" value="ZnF_ZZ"/>
    <property type="match status" value="2"/>
</dbReference>
<feature type="domain" description="MIB/HERC2" evidence="18">
    <location>
        <begin position="60"/>
        <end position="134"/>
    </location>
</feature>
<feature type="transmembrane region" description="Helical" evidence="16">
    <location>
        <begin position="1787"/>
        <end position="1807"/>
    </location>
</feature>
<feature type="region of interest" description="Disordered" evidence="15">
    <location>
        <begin position="1072"/>
        <end position="1093"/>
    </location>
</feature>
<dbReference type="GO" id="GO:0005886">
    <property type="term" value="C:plasma membrane"/>
    <property type="evidence" value="ECO:0007669"/>
    <property type="project" value="TreeGrafter"/>
</dbReference>
<dbReference type="Gene3D" id="2.30.30.40">
    <property type="entry name" value="SH3 Domains"/>
    <property type="match status" value="2"/>
</dbReference>
<keyword evidence="4" id="KW-0963">Cytoplasm</keyword>
<keyword evidence="5 16" id="KW-0812">Transmembrane</keyword>
<dbReference type="OrthoDB" id="9994106at2759"/>
<evidence type="ECO:0000256" key="12">
    <source>
        <dbReference type="ARBA" id="ARBA00023136"/>
    </source>
</evidence>
<evidence type="ECO:0000256" key="1">
    <source>
        <dbReference type="ARBA" id="ARBA00004141"/>
    </source>
</evidence>
<feature type="transmembrane region" description="Helical" evidence="16">
    <location>
        <begin position="932"/>
        <end position="954"/>
    </location>
</feature>
<dbReference type="PROSITE" id="PS50135">
    <property type="entry name" value="ZF_ZZ_2"/>
    <property type="match status" value="2"/>
</dbReference>
<evidence type="ECO:0000256" key="3">
    <source>
        <dbReference type="ARBA" id="ARBA00004906"/>
    </source>
</evidence>
<evidence type="ECO:0000256" key="2">
    <source>
        <dbReference type="ARBA" id="ARBA00004496"/>
    </source>
</evidence>
<dbReference type="InterPro" id="IPR010606">
    <property type="entry name" value="Mib_Herc2"/>
</dbReference>
<keyword evidence="20" id="KW-1185">Reference proteome</keyword>
<keyword evidence="10" id="KW-0862">Zinc</keyword>
<dbReference type="UniPathway" id="UPA00143"/>
<evidence type="ECO:0000256" key="4">
    <source>
        <dbReference type="ARBA" id="ARBA00022490"/>
    </source>
</evidence>
<evidence type="ECO:0000256" key="5">
    <source>
        <dbReference type="ARBA" id="ARBA00022692"/>
    </source>
</evidence>
<feature type="transmembrane region" description="Helical" evidence="16">
    <location>
        <begin position="1922"/>
        <end position="1943"/>
    </location>
</feature>
<feature type="region of interest" description="Disordered" evidence="15">
    <location>
        <begin position="24"/>
        <end position="43"/>
    </location>
</feature>
<dbReference type="Pfam" id="PF00569">
    <property type="entry name" value="ZZ"/>
    <property type="match status" value="2"/>
</dbReference>
<organism evidence="19 20">
    <name type="scientific">Mytilus coruscus</name>
    <name type="common">Sea mussel</name>
    <dbReference type="NCBI Taxonomy" id="42192"/>
    <lineage>
        <taxon>Eukaryota</taxon>
        <taxon>Metazoa</taxon>
        <taxon>Spiralia</taxon>
        <taxon>Lophotrochozoa</taxon>
        <taxon>Mollusca</taxon>
        <taxon>Bivalvia</taxon>
        <taxon>Autobranchia</taxon>
        <taxon>Pteriomorphia</taxon>
        <taxon>Mytilida</taxon>
        <taxon>Mytiloidea</taxon>
        <taxon>Mytilidae</taxon>
        <taxon>Mytilinae</taxon>
        <taxon>Mytilus</taxon>
    </lineage>
</organism>
<name>A0A6J8BSD4_MYTCO</name>
<dbReference type="SUPFAM" id="SSF57850">
    <property type="entry name" value="RING/U-box"/>
    <property type="match status" value="2"/>
</dbReference>
<evidence type="ECO:0000256" key="14">
    <source>
        <dbReference type="SAM" id="Coils"/>
    </source>
</evidence>
<dbReference type="Proteomes" id="UP000507470">
    <property type="component" value="Unassembled WGS sequence"/>
</dbReference>
<proteinExistence type="predicted"/>
<evidence type="ECO:0000256" key="7">
    <source>
        <dbReference type="ARBA" id="ARBA00022737"/>
    </source>
</evidence>
<evidence type="ECO:0000313" key="19">
    <source>
        <dbReference type="EMBL" id="CAC5385237.1"/>
    </source>
</evidence>
<keyword evidence="14" id="KW-0175">Coiled coil</keyword>
<keyword evidence="19" id="KW-0808">Transferase</keyword>
<feature type="transmembrane region" description="Helical" evidence="16">
    <location>
        <begin position="1852"/>
        <end position="1872"/>
    </location>
</feature>
<dbReference type="InterPro" id="IPR037252">
    <property type="entry name" value="Mib_Herc2_sf"/>
</dbReference>
<dbReference type="GO" id="GO:0008270">
    <property type="term" value="F:zinc ion binding"/>
    <property type="evidence" value="ECO:0007669"/>
    <property type="project" value="UniProtKB-KW"/>
</dbReference>
<dbReference type="PANTHER" id="PTHR13800:SF1">
    <property type="entry name" value="TRANSIENT RECEPTOR POTENTIAL CATION CHANNEL TRPM"/>
    <property type="match status" value="1"/>
</dbReference>
<comment type="subcellular location">
    <subcellularLocation>
        <location evidence="2">Cytoplasm</location>
    </subcellularLocation>
    <subcellularLocation>
        <location evidence="1">Membrane</location>
        <topology evidence="1">Multi-pass membrane protein</topology>
    </subcellularLocation>
</comment>
<accession>A0A6J8BSD4</accession>
<evidence type="ECO:0000313" key="20">
    <source>
        <dbReference type="Proteomes" id="UP000507470"/>
    </source>
</evidence>
<dbReference type="PANTHER" id="PTHR13800">
    <property type="entry name" value="TRANSIENT RECEPTOR POTENTIAL CATION CHANNEL, SUBFAMILY M, MEMBER 6"/>
    <property type="match status" value="1"/>
</dbReference>
<feature type="transmembrane region" description="Helical" evidence="16">
    <location>
        <begin position="1819"/>
        <end position="1840"/>
    </location>
</feature>
<dbReference type="EC" id="2.3.2.27" evidence="19"/>
<keyword evidence="7" id="KW-0677">Repeat</keyword>
<dbReference type="PROSITE" id="PS51416">
    <property type="entry name" value="MIB_HERC2"/>
    <property type="match status" value="1"/>
</dbReference>
<keyword evidence="6" id="KW-0479">Metal-binding</keyword>
<evidence type="ECO:0000256" key="16">
    <source>
        <dbReference type="SAM" id="Phobius"/>
    </source>
</evidence>
<evidence type="ECO:0000256" key="6">
    <source>
        <dbReference type="ARBA" id="ARBA00022723"/>
    </source>
</evidence>
<evidence type="ECO:0000256" key="9">
    <source>
        <dbReference type="ARBA" id="ARBA00022786"/>
    </source>
</evidence>
<feature type="transmembrane region" description="Helical" evidence="16">
    <location>
        <begin position="2050"/>
        <end position="2069"/>
    </location>
</feature>
<feature type="transmembrane region" description="Helical" evidence="16">
    <location>
        <begin position="1020"/>
        <end position="1038"/>
    </location>
</feature>
<evidence type="ECO:0000256" key="15">
    <source>
        <dbReference type="SAM" id="MobiDB-lite"/>
    </source>
</evidence>
<keyword evidence="9" id="KW-0833">Ubl conjugation pathway</keyword>
<dbReference type="GO" id="GO:0005261">
    <property type="term" value="F:monoatomic cation channel activity"/>
    <property type="evidence" value="ECO:0007669"/>
    <property type="project" value="TreeGrafter"/>
</dbReference>
<protein>
    <submittedName>
        <fullName evidence="19">MIB</fullName>
        <ecNumber evidence="19">2.3.2.27</ecNumber>
    </submittedName>
</protein>
<evidence type="ECO:0000256" key="11">
    <source>
        <dbReference type="ARBA" id="ARBA00022989"/>
    </source>
</evidence>